<dbReference type="Pfam" id="PF01245">
    <property type="entry name" value="Ribosomal_L19"/>
    <property type="match status" value="1"/>
</dbReference>
<evidence type="ECO:0000313" key="6">
    <source>
        <dbReference type="Proteomes" id="UP000176420"/>
    </source>
</evidence>
<keyword evidence="3 4" id="KW-0687">Ribonucleoprotein</keyword>
<comment type="similarity">
    <text evidence="1 4">Belongs to the bacterial ribosomal protein bL19 family.</text>
</comment>
<dbReference type="GO" id="GO:0006412">
    <property type="term" value="P:translation"/>
    <property type="evidence" value="ECO:0007669"/>
    <property type="project" value="InterPro"/>
</dbReference>
<evidence type="ECO:0000256" key="3">
    <source>
        <dbReference type="ARBA" id="ARBA00023274"/>
    </source>
</evidence>
<dbReference type="EMBL" id="MHKI01000008">
    <property type="protein sequence ID" value="OGY87526.1"/>
    <property type="molecule type" value="Genomic_DNA"/>
</dbReference>
<organism evidence="5 6">
    <name type="scientific">Candidatus Kerfeldbacteria bacterium RIFOXYB2_FULL_38_14</name>
    <dbReference type="NCBI Taxonomy" id="1798547"/>
    <lineage>
        <taxon>Bacteria</taxon>
        <taxon>Candidatus Kerfeldiibacteriota</taxon>
    </lineage>
</organism>
<gene>
    <name evidence="5" type="ORF">A2319_04145</name>
</gene>
<protein>
    <recommendedName>
        <fullName evidence="4">50S ribosomal protein L19</fullName>
    </recommendedName>
</protein>
<dbReference type="Gene3D" id="2.30.30.790">
    <property type="match status" value="1"/>
</dbReference>
<accession>A0A1G2BFQ0</accession>
<proteinExistence type="inferred from homology"/>
<dbReference type="GO" id="GO:0003735">
    <property type="term" value="F:structural constituent of ribosome"/>
    <property type="evidence" value="ECO:0007669"/>
    <property type="project" value="InterPro"/>
</dbReference>
<dbReference type="InterPro" id="IPR008991">
    <property type="entry name" value="Translation_prot_SH3-like_sf"/>
</dbReference>
<dbReference type="AlphaFoldDB" id="A0A1G2BFQ0"/>
<dbReference type="NCBIfam" id="TIGR01024">
    <property type="entry name" value="rplS_bact"/>
    <property type="match status" value="1"/>
</dbReference>
<evidence type="ECO:0000256" key="2">
    <source>
        <dbReference type="ARBA" id="ARBA00022980"/>
    </source>
</evidence>
<dbReference type="PANTHER" id="PTHR15680">
    <property type="entry name" value="RIBOSOMAL PROTEIN L19"/>
    <property type="match status" value="1"/>
</dbReference>
<dbReference type="SUPFAM" id="SSF50104">
    <property type="entry name" value="Translation proteins SH3-like domain"/>
    <property type="match status" value="1"/>
</dbReference>
<sequence>MAAEEATIQSLRPGMTIRIHQKIKEEAKKGDKEGDKERIQIFQGIILALNGKTPVTKTVTVMKKSFGVMVEKIFPLASPMIAKIEVVKIAKVRHAKLYFLREYTKRLKETLVKK</sequence>
<comment type="caution">
    <text evidence="5">The sequence shown here is derived from an EMBL/GenBank/DDBJ whole genome shotgun (WGS) entry which is preliminary data.</text>
</comment>
<evidence type="ECO:0000313" key="5">
    <source>
        <dbReference type="EMBL" id="OGY87526.1"/>
    </source>
</evidence>
<evidence type="ECO:0000256" key="4">
    <source>
        <dbReference type="RuleBase" id="RU000559"/>
    </source>
</evidence>
<dbReference type="InterPro" id="IPR001857">
    <property type="entry name" value="Ribosomal_bL19"/>
</dbReference>
<reference evidence="5 6" key="1">
    <citation type="journal article" date="2016" name="Nat. Commun.">
        <title>Thousands of microbial genomes shed light on interconnected biogeochemical processes in an aquifer system.</title>
        <authorList>
            <person name="Anantharaman K."/>
            <person name="Brown C.T."/>
            <person name="Hug L.A."/>
            <person name="Sharon I."/>
            <person name="Castelle C.J."/>
            <person name="Probst A.J."/>
            <person name="Thomas B.C."/>
            <person name="Singh A."/>
            <person name="Wilkins M.J."/>
            <person name="Karaoz U."/>
            <person name="Brodie E.L."/>
            <person name="Williams K.H."/>
            <person name="Hubbard S.S."/>
            <person name="Banfield J.F."/>
        </authorList>
    </citation>
    <scope>NUCLEOTIDE SEQUENCE [LARGE SCALE GENOMIC DNA]</scope>
</reference>
<keyword evidence="2 5" id="KW-0689">Ribosomal protein</keyword>
<dbReference type="GO" id="GO:0022625">
    <property type="term" value="C:cytosolic large ribosomal subunit"/>
    <property type="evidence" value="ECO:0007669"/>
    <property type="project" value="TreeGrafter"/>
</dbReference>
<dbReference type="PRINTS" id="PR00061">
    <property type="entry name" value="RIBOSOMALL19"/>
</dbReference>
<name>A0A1G2BFQ0_9BACT</name>
<evidence type="ECO:0000256" key="1">
    <source>
        <dbReference type="ARBA" id="ARBA00005781"/>
    </source>
</evidence>
<comment type="function">
    <text evidence="4">This protein is located at the 30S-50S ribosomal subunit interface and may play a role in the structure and function of the aminoacyl-tRNA binding site.</text>
</comment>
<dbReference type="PANTHER" id="PTHR15680:SF9">
    <property type="entry name" value="LARGE RIBOSOMAL SUBUNIT PROTEIN BL19M"/>
    <property type="match status" value="1"/>
</dbReference>
<dbReference type="InterPro" id="IPR038657">
    <property type="entry name" value="Ribosomal_bL19_sf"/>
</dbReference>
<dbReference type="Proteomes" id="UP000176420">
    <property type="component" value="Unassembled WGS sequence"/>
</dbReference>